<gene>
    <name evidence="3" type="ORF">AMORRO_LOCUS8401</name>
</gene>
<dbReference type="PRINTS" id="PR00364">
    <property type="entry name" value="DISEASERSIST"/>
</dbReference>
<evidence type="ECO:0000313" key="4">
    <source>
        <dbReference type="Proteomes" id="UP000789342"/>
    </source>
</evidence>
<evidence type="ECO:0000259" key="2">
    <source>
        <dbReference type="Pfam" id="PF00931"/>
    </source>
</evidence>
<reference evidence="3" key="1">
    <citation type="submission" date="2021-06" db="EMBL/GenBank/DDBJ databases">
        <authorList>
            <person name="Kallberg Y."/>
            <person name="Tangrot J."/>
            <person name="Rosling A."/>
        </authorList>
    </citation>
    <scope>NUCLEOTIDE SEQUENCE</scope>
    <source>
        <strain evidence="3">CL551</strain>
    </source>
</reference>
<dbReference type="SUPFAM" id="SSF52540">
    <property type="entry name" value="P-loop containing nucleoside triphosphate hydrolases"/>
    <property type="match status" value="1"/>
</dbReference>
<evidence type="ECO:0000256" key="1">
    <source>
        <dbReference type="SAM" id="Coils"/>
    </source>
</evidence>
<feature type="domain" description="NB-ARC" evidence="2">
    <location>
        <begin position="23"/>
        <end position="145"/>
    </location>
</feature>
<dbReference type="Pfam" id="PF00931">
    <property type="entry name" value="NB-ARC"/>
    <property type="match status" value="1"/>
</dbReference>
<dbReference type="InterPro" id="IPR002182">
    <property type="entry name" value="NB-ARC"/>
</dbReference>
<dbReference type="Proteomes" id="UP000789342">
    <property type="component" value="Unassembled WGS sequence"/>
</dbReference>
<protein>
    <submittedName>
        <fullName evidence="3">2560_t:CDS:1</fullName>
    </submittedName>
</protein>
<name>A0A9N9CX27_9GLOM</name>
<dbReference type="EMBL" id="CAJVPV010007142">
    <property type="protein sequence ID" value="CAG8615138.1"/>
    <property type="molecule type" value="Genomic_DNA"/>
</dbReference>
<keyword evidence="1" id="KW-0175">Coiled coil</keyword>
<comment type="caution">
    <text evidence="3">The sequence shown here is derived from an EMBL/GenBank/DDBJ whole genome shotgun (WGS) entry which is preliminary data.</text>
</comment>
<dbReference type="InterPro" id="IPR027417">
    <property type="entry name" value="P-loop_NTPase"/>
</dbReference>
<keyword evidence="4" id="KW-1185">Reference proteome</keyword>
<organism evidence="3 4">
    <name type="scientific">Acaulospora morrowiae</name>
    <dbReference type="NCBI Taxonomy" id="94023"/>
    <lineage>
        <taxon>Eukaryota</taxon>
        <taxon>Fungi</taxon>
        <taxon>Fungi incertae sedis</taxon>
        <taxon>Mucoromycota</taxon>
        <taxon>Glomeromycotina</taxon>
        <taxon>Glomeromycetes</taxon>
        <taxon>Diversisporales</taxon>
        <taxon>Acaulosporaceae</taxon>
        <taxon>Acaulospora</taxon>
    </lineage>
</organism>
<proteinExistence type="predicted"/>
<dbReference type="GO" id="GO:0043531">
    <property type="term" value="F:ADP binding"/>
    <property type="evidence" value="ECO:0007669"/>
    <property type="project" value="InterPro"/>
</dbReference>
<dbReference type="SUPFAM" id="SSF48452">
    <property type="entry name" value="TPR-like"/>
    <property type="match status" value="1"/>
</dbReference>
<feature type="coiled-coil region" evidence="1">
    <location>
        <begin position="768"/>
        <end position="795"/>
    </location>
</feature>
<accession>A0A9N9CX27</accession>
<dbReference type="InterPro" id="IPR011990">
    <property type="entry name" value="TPR-like_helical_dom_sf"/>
</dbReference>
<sequence>MLIFGRLPPLNPFYVQRNYDQDLDRLIKEKNVIILCGASGTGKTQLVRQWVHRVLKTNNNNYKALIWVTANHSDTLLSNCKQIGDMLDIEGSEYLSDDELSKSIKTKLEEQRYLVIVDDVSSEEVRDVIGRFLPDYNADIIVTSHYNDWDYCKLLVRQCTENDAIAIAEHILKEKGGKSIDSAHLKELVAHFECNILWVTQAANYISENLGSNVVSYLNSQQKSGQPLSDYSKNPQQALLSSLKLIQPVAKHLFFEVTSCDSSLIASIILQICSLLPSQNIPVALLTQYLQFCFNTSEQLSEKLISILCKKTMLIEREGDFLSMHRSYQMIFNQNILVKENLVTDVKLSEYQACFLRFLVNKVRWRRSEIISPVKIFQWEEKIDIFPHVKSVVLHLKQEAVYENLLMELYYSIGNYYETREFLHEAKTYYLKSRDLCEKFIGKGAIMDLCGLPIVGSKVIVDKMNSGIYDEKQLRMYSIEIIYKLASINIRLWNNLNTQEKDLTVQYLEQSLLIHPLLIKSDEFRAYRDQYYTTRNLAVAYKKQGNLDEAERITSNLLNADYIRKDAEIRSLVYLDVARREIYLNPQKAIDYLKESLNAIQSIAEENYSYGNRTKDMITIYIELGCAHLEAARAYSDEESKYKALKEADIHLCHALKFNHMYYKREDNRTAGRIYYHLAEVNESMKYYFLAQGALDQIKEKFNKTNDPHLLKEYADILMATNDPEKTKLAISKYKSYLASNPDKKNCASVYERLGYAFFQQTAIKSEGEVLEEQKKNAKAAYKEAQKHYNDLLEDIEFFGNDSIKFDYNKCLWAIEELEKEKLSDIRLDKNNDELFIQKLVSALLRRYNHYRKKLSSNYQIGDKTMVTTDIVKAVAEIIPTVSIGTECGVSMTVDPKELVKAMANIIQSIHTGKMMLKAEQIMNTLEDDNETMKMLFKEAAEKIDGIYADQIQQLEPESVEALAQFISKQLFDYLGSNKVDFILSPTELLIAGLHFTAYKKNCLLTTLDGILWNAKEMLCSTGIITSDGGVYIYIKDPGRNLKYGFRHDKLPYNRCHYERHSNMMEANKRLMQLVQLQKISKGSKCCIS</sequence>
<dbReference type="Gene3D" id="3.40.50.300">
    <property type="entry name" value="P-loop containing nucleotide triphosphate hydrolases"/>
    <property type="match status" value="1"/>
</dbReference>
<dbReference type="OrthoDB" id="1658288at2759"/>
<dbReference type="AlphaFoldDB" id="A0A9N9CX27"/>
<evidence type="ECO:0000313" key="3">
    <source>
        <dbReference type="EMBL" id="CAG8615138.1"/>
    </source>
</evidence>